<reference evidence="1 2" key="1">
    <citation type="submission" date="2018-08" db="EMBL/GenBank/DDBJ databases">
        <title>Draft genome sequence of Psychrilyobacter sp. strain SD5 isolated from Black Sea water.</title>
        <authorList>
            <person name="Yadav S."/>
            <person name="Villanueva L."/>
            <person name="Damste J.S.S."/>
        </authorList>
    </citation>
    <scope>NUCLEOTIDE SEQUENCE [LARGE SCALE GENOMIC DNA]</scope>
    <source>
        <strain evidence="1 2">SD5</strain>
    </source>
</reference>
<dbReference type="RefSeq" id="WP_114641479.1">
    <property type="nucleotide sequence ID" value="NZ_JAACIO010000004.1"/>
</dbReference>
<organism evidence="1 2">
    <name type="scientific">Psychrilyobacter piezotolerans</name>
    <dbReference type="NCBI Taxonomy" id="2293438"/>
    <lineage>
        <taxon>Bacteria</taxon>
        <taxon>Fusobacteriati</taxon>
        <taxon>Fusobacteriota</taxon>
        <taxon>Fusobacteriia</taxon>
        <taxon>Fusobacteriales</taxon>
        <taxon>Fusobacteriaceae</taxon>
        <taxon>Psychrilyobacter</taxon>
    </lineage>
</organism>
<accession>A0ABX9KJE1</accession>
<comment type="caution">
    <text evidence="1">The sequence shown here is derived from an EMBL/GenBank/DDBJ whole genome shotgun (WGS) entry which is preliminary data.</text>
</comment>
<protein>
    <submittedName>
        <fullName evidence="1">Uncharacterized protein</fullName>
    </submittedName>
</protein>
<dbReference type="EMBL" id="QUAJ01000004">
    <property type="protein sequence ID" value="REI42438.1"/>
    <property type="molecule type" value="Genomic_DNA"/>
</dbReference>
<gene>
    <name evidence="1" type="ORF">DYH56_03535</name>
</gene>
<keyword evidence="2" id="KW-1185">Reference proteome</keyword>
<sequence length="105" mass="12200">MRQSEIEERFEALQFSLGGDELRSIQYAIKQARENGTPIEKVREKYRSSIPLLDKLYEKASAELKWLYQKFSGSPNHNLNTGKVFSLMEQIKHVKNIIIGENTNK</sequence>
<proteinExistence type="predicted"/>
<evidence type="ECO:0000313" key="2">
    <source>
        <dbReference type="Proteomes" id="UP000263486"/>
    </source>
</evidence>
<evidence type="ECO:0000313" key="1">
    <source>
        <dbReference type="EMBL" id="REI42438.1"/>
    </source>
</evidence>
<name>A0ABX9KJE1_9FUSO</name>
<dbReference type="Proteomes" id="UP000263486">
    <property type="component" value="Unassembled WGS sequence"/>
</dbReference>